<reference evidence="2 3" key="1">
    <citation type="submission" date="2016-10" db="EMBL/GenBank/DDBJ databases">
        <authorList>
            <person name="de Groot N.N."/>
        </authorList>
    </citation>
    <scope>NUCLEOTIDE SEQUENCE [LARGE SCALE GENOMIC DNA]</scope>
    <source>
        <strain evidence="2 3">DSM 44468</strain>
    </source>
</reference>
<dbReference type="Proteomes" id="UP000199025">
    <property type="component" value="Unassembled WGS sequence"/>
</dbReference>
<dbReference type="InterPro" id="IPR008858">
    <property type="entry name" value="TROVE_dom"/>
</dbReference>
<protein>
    <recommendedName>
        <fullName evidence="1">TROVE domain-containing protein</fullName>
    </recommendedName>
</protein>
<dbReference type="InterPro" id="IPR037214">
    <property type="entry name" value="TROVE_dom_sf"/>
</dbReference>
<evidence type="ECO:0000313" key="2">
    <source>
        <dbReference type="EMBL" id="SFJ75773.1"/>
    </source>
</evidence>
<dbReference type="RefSeq" id="WP_245783080.1">
    <property type="nucleotide sequence ID" value="NZ_FORP01000008.1"/>
</dbReference>
<name>A0A1I3TZ61_9PSEU</name>
<dbReference type="STRING" id="115433.SAMN05421835_108136"/>
<dbReference type="GO" id="GO:0003723">
    <property type="term" value="F:RNA binding"/>
    <property type="evidence" value="ECO:0007669"/>
    <property type="project" value="InterPro"/>
</dbReference>
<evidence type="ECO:0000313" key="3">
    <source>
        <dbReference type="Proteomes" id="UP000199025"/>
    </source>
</evidence>
<organism evidence="2 3">
    <name type="scientific">Amycolatopsis sacchari</name>
    <dbReference type="NCBI Taxonomy" id="115433"/>
    <lineage>
        <taxon>Bacteria</taxon>
        <taxon>Bacillati</taxon>
        <taxon>Actinomycetota</taxon>
        <taxon>Actinomycetes</taxon>
        <taxon>Pseudonocardiales</taxon>
        <taxon>Pseudonocardiaceae</taxon>
        <taxon>Amycolatopsis</taxon>
    </lineage>
</organism>
<sequence length="143" mass="15874">MVSLHWSSRGPLNRCAGEGYFWRLAGEDAFYESARERDNRFTALVRETTLDDPEWTVRFLRWLRSEANFRTAALVGAAEFAHARLSVGAHVLSRSVVSSVLQRADEPGELLGYWFAAHGRAIPKPVKRGIADAVSVCTPSAPT</sequence>
<dbReference type="PROSITE" id="PS50988">
    <property type="entry name" value="TROVE"/>
    <property type="match status" value="1"/>
</dbReference>
<dbReference type="EMBL" id="FORP01000008">
    <property type="protein sequence ID" value="SFJ75773.1"/>
    <property type="molecule type" value="Genomic_DNA"/>
</dbReference>
<gene>
    <name evidence="2" type="ORF">SAMN05421835_108136</name>
</gene>
<dbReference type="SUPFAM" id="SSF140864">
    <property type="entry name" value="TROVE domain-like"/>
    <property type="match status" value="1"/>
</dbReference>
<evidence type="ECO:0000259" key="1">
    <source>
        <dbReference type="PROSITE" id="PS50988"/>
    </source>
</evidence>
<proteinExistence type="predicted"/>
<feature type="domain" description="TROVE" evidence="1">
    <location>
        <begin position="1"/>
        <end position="143"/>
    </location>
</feature>
<dbReference type="AlphaFoldDB" id="A0A1I3TZ61"/>
<accession>A0A1I3TZ61</accession>
<keyword evidence="3" id="KW-1185">Reference proteome</keyword>